<dbReference type="Proteomes" id="UP000253570">
    <property type="component" value="Unassembled WGS sequence"/>
</dbReference>
<dbReference type="EMBL" id="QOQD01000001">
    <property type="protein sequence ID" value="RCL74678.1"/>
    <property type="molecule type" value="Genomic_DNA"/>
</dbReference>
<dbReference type="Gene3D" id="3.60.70.12">
    <property type="entry name" value="L-amino peptidase D-ALA esterase/amidase"/>
    <property type="match status" value="1"/>
</dbReference>
<gene>
    <name evidence="2" type="ORF">DBW71_00600</name>
</gene>
<comment type="caution">
    <text evidence="2">The sequence shown here is derived from an EMBL/GenBank/DDBJ whole genome shotgun (WGS) entry which is preliminary data.</text>
</comment>
<comment type="similarity">
    <text evidence="1">Belongs to the peptidase S58 family.</text>
</comment>
<dbReference type="SUPFAM" id="SSF56266">
    <property type="entry name" value="DmpA/ArgJ-like"/>
    <property type="match status" value="1"/>
</dbReference>
<dbReference type="InterPro" id="IPR005321">
    <property type="entry name" value="Peptidase_S58_DmpA"/>
</dbReference>
<evidence type="ECO:0000256" key="1">
    <source>
        <dbReference type="ARBA" id="ARBA00007068"/>
    </source>
</evidence>
<protein>
    <submittedName>
        <fullName evidence="2">Peptidase S58 family protein</fullName>
    </submittedName>
</protein>
<dbReference type="CDD" id="cd02252">
    <property type="entry name" value="nylC_like"/>
    <property type="match status" value="1"/>
</dbReference>
<dbReference type="Pfam" id="PF03576">
    <property type="entry name" value="Peptidase_S58"/>
    <property type="match status" value="1"/>
</dbReference>
<reference evidence="2 3" key="1">
    <citation type="journal article" date="2018" name="Microbiome">
        <title>Fine metagenomic profile of the Mediterranean stratified and mixed water columns revealed by assembly and recruitment.</title>
        <authorList>
            <person name="Haro-Moreno J.M."/>
            <person name="Lopez-Perez M."/>
            <person name="De La Torre J.R."/>
            <person name="Picazo A."/>
            <person name="Camacho A."/>
            <person name="Rodriguez-Valera F."/>
        </authorList>
    </citation>
    <scope>NUCLEOTIDE SEQUENCE [LARGE SCALE GENOMIC DNA]</scope>
    <source>
        <strain evidence="2">MED-G57</strain>
    </source>
</reference>
<dbReference type="InterPro" id="IPR016117">
    <property type="entry name" value="ArgJ-like_dom_sf"/>
</dbReference>
<organism evidence="2 3">
    <name type="scientific">PS1 clade bacterium</name>
    <dbReference type="NCBI Taxonomy" id="2175152"/>
    <lineage>
        <taxon>Bacteria</taxon>
        <taxon>Pseudomonadati</taxon>
        <taxon>Pseudomonadota</taxon>
        <taxon>Alphaproteobacteria</taxon>
        <taxon>PS1 clade</taxon>
    </lineage>
</organism>
<dbReference type="GO" id="GO:0004177">
    <property type="term" value="F:aminopeptidase activity"/>
    <property type="evidence" value="ECO:0007669"/>
    <property type="project" value="TreeGrafter"/>
</dbReference>
<name>A0A368DS57_9PROT</name>
<dbReference type="AlphaFoldDB" id="A0A368DS57"/>
<dbReference type="PANTHER" id="PTHR36512:SF3">
    <property type="entry name" value="BLR5678 PROTEIN"/>
    <property type="match status" value="1"/>
</dbReference>
<evidence type="ECO:0000313" key="3">
    <source>
        <dbReference type="Proteomes" id="UP000253570"/>
    </source>
</evidence>
<sequence length="358" mass="38594">MTRTKVITGSRNLITDILGVKVGNAENIDFGTGVTYIKLSKKFKASAAVIGGAPASHEIDLLNPNNTVEYIDGIILSGGSVFGLASASEVVDILYKENRGYKIRDSNISIPIVPCASIYDLSKKMSKNISSKIYIELIKHAYNSAGHDFRLGSNGAGYGARSGSIKGGQGSASIRFPGGATIGAISIVNSFGSTLIPGTNVLYSSFYELEDELGGNLKNFYEDLINYSTDQSINDISIDENQKQAGKNTTISVIATNIELSKLQLYKIAKMSFTGLSRAIRPVGTSFDGDLTFVISSCEKKLDISDQLFTTISSLSADTLTRSIGRAIYNAETRNGIIGYKDMINNNIKLKLKENFHE</sequence>
<accession>A0A368DS57</accession>
<dbReference type="PANTHER" id="PTHR36512">
    <property type="entry name" value="D-AMINOPEPTIDASE"/>
    <property type="match status" value="1"/>
</dbReference>
<proteinExistence type="inferred from homology"/>
<evidence type="ECO:0000313" key="2">
    <source>
        <dbReference type="EMBL" id="RCL74678.1"/>
    </source>
</evidence>